<feature type="domain" description="Mannitol dehydrogenase N-terminal" evidence="2">
    <location>
        <begin position="15"/>
        <end position="253"/>
    </location>
</feature>
<sequence>MSQTAKDSRIKPPIRIVHLGIGAFFRAFGLAYLERLNATIASPEQRYGVMGVSFRSAAVRDALAAQDFTYTALERGKDGDIARYITSLCDVALSTEEQARILAQMADEAVSIVSLTITEKGYCHHNGALDLTHPAIAHDIANPEDPISAPGYIVAALMMRRDAGIAPFTCLSCDNLSDNGRLLAHVVIELAERIDPELAAWIKAEVRFPVTMIDRIVPATTDADRAHVATIIGHEDHAPVIHEAFSQWVIEDDFGVLGRPDFGAVGAQMVADVAPFESMKLRCLNGSHTALAILGSLHGKATVSDAISDPALSDFIDSLWHHEICPSVDVPDGVEIADYCQALRDRYRNSAIVHHTAQIANDTSKKLPPRILAPITDNLRADRPISSLCLILAGWMFFVESEYLSGHIINDPMADRFIAIIEAAIDDDAYVTAMLKIDSIFNADLIRHDVVVKTIKSWYRQIEADGIDACLRIAAKEAQ</sequence>
<dbReference type="Pfam" id="PF08125">
    <property type="entry name" value="Mannitol_dh_C"/>
    <property type="match status" value="1"/>
</dbReference>
<dbReference type="PANTHER" id="PTHR43362">
    <property type="entry name" value="MANNITOL DEHYDROGENASE DSF1-RELATED"/>
    <property type="match status" value="1"/>
</dbReference>
<dbReference type="KEGG" id="apb:SAR116_0903"/>
<protein>
    <submittedName>
        <fullName evidence="4">Fructuronate reductase</fullName>
        <ecNumber evidence="4">1.1.1.57</ecNumber>
    </submittedName>
</protein>
<reference evidence="4 5" key="1">
    <citation type="journal article" date="2010" name="J. Bacteriol.">
        <title>Complete genome sequence of "Candidatus Puniceispirillum marinum" IMCC1322, a representative of the SAR116 clade in the Alphaproteobacteria.</title>
        <authorList>
            <person name="Oh H.M."/>
            <person name="Kwon K.K."/>
            <person name="Kang I."/>
            <person name="Kang S.G."/>
            <person name="Lee J.H."/>
            <person name="Kim S.J."/>
            <person name="Cho J.C."/>
        </authorList>
    </citation>
    <scope>NUCLEOTIDE SEQUENCE [LARGE SCALE GENOMIC DNA]</scope>
    <source>
        <strain evidence="4 5">IMCC1322</strain>
    </source>
</reference>
<dbReference type="SUPFAM" id="SSF48179">
    <property type="entry name" value="6-phosphogluconate dehydrogenase C-terminal domain-like"/>
    <property type="match status" value="1"/>
</dbReference>
<dbReference type="HOGENOM" id="CLU_027324_0_1_5"/>
<dbReference type="EC" id="1.1.1.57" evidence="4"/>
<dbReference type="STRING" id="488538.SAR116_0903"/>
<evidence type="ECO:0000259" key="2">
    <source>
        <dbReference type="Pfam" id="PF01232"/>
    </source>
</evidence>
<dbReference type="InterPro" id="IPR036291">
    <property type="entry name" value="NAD(P)-bd_dom_sf"/>
</dbReference>
<dbReference type="GO" id="GO:0008866">
    <property type="term" value="F:fructuronate reductase activity"/>
    <property type="evidence" value="ECO:0007669"/>
    <property type="project" value="UniProtKB-EC"/>
</dbReference>
<dbReference type="RefSeq" id="WP_013045775.1">
    <property type="nucleotide sequence ID" value="NC_014010.1"/>
</dbReference>
<keyword evidence="5" id="KW-1185">Reference proteome</keyword>
<dbReference type="InterPro" id="IPR050988">
    <property type="entry name" value="Mannitol_DH/Oxidoreductase"/>
</dbReference>
<dbReference type="PRINTS" id="PR00084">
    <property type="entry name" value="MTLDHDRGNASE"/>
</dbReference>
<dbReference type="InterPro" id="IPR013328">
    <property type="entry name" value="6PGD_dom2"/>
</dbReference>
<name>D5BS99_PUNMI</name>
<evidence type="ECO:0000313" key="5">
    <source>
        <dbReference type="Proteomes" id="UP000007460"/>
    </source>
</evidence>
<evidence type="ECO:0000313" key="4">
    <source>
        <dbReference type="EMBL" id="ADE39146.1"/>
    </source>
</evidence>
<dbReference type="Gene3D" id="1.10.1040.10">
    <property type="entry name" value="N-(1-d-carboxylethyl)-l-norvaline Dehydrogenase, domain 2"/>
    <property type="match status" value="1"/>
</dbReference>
<dbReference type="eggNOG" id="COG0246">
    <property type="taxonomic scope" value="Bacteria"/>
</dbReference>
<dbReference type="SUPFAM" id="SSF51735">
    <property type="entry name" value="NAD(P)-binding Rossmann-fold domains"/>
    <property type="match status" value="1"/>
</dbReference>
<feature type="domain" description="Mannitol dehydrogenase C-terminal" evidence="3">
    <location>
        <begin position="272"/>
        <end position="462"/>
    </location>
</feature>
<dbReference type="AlphaFoldDB" id="D5BS99"/>
<evidence type="ECO:0000256" key="1">
    <source>
        <dbReference type="ARBA" id="ARBA00023002"/>
    </source>
</evidence>
<organism evidence="4 5">
    <name type="scientific">Puniceispirillum marinum (strain IMCC1322)</name>
    <dbReference type="NCBI Taxonomy" id="488538"/>
    <lineage>
        <taxon>Bacteria</taxon>
        <taxon>Pseudomonadati</taxon>
        <taxon>Pseudomonadota</taxon>
        <taxon>Alphaproteobacteria</taxon>
        <taxon>Candidatus Puniceispirillales</taxon>
        <taxon>Candidatus Puniceispirillaceae</taxon>
        <taxon>Candidatus Puniceispirillum</taxon>
    </lineage>
</organism>
<evidence type="ECO:0000259" key="3">
    <source>
        <dbReference type="Pfam" id="PF08125"/>
    </source>
</evidence>
<dbReference type="PANTHER" id="PTHR43362:SF1">
    <property type="entry name" value="MANNITOL DEHYDROGENASE 2-RELATED"/>
    <property type="match status" value="1"/>
</dbReference>
<dbReference type="InterPro" id="IPR013131">
    <property type="entry name" value="Mannitol_DH_N"/>
</dbReference>
<gene>
    <name evidence="4" type="ordered locus">SAR116_0903</name>
</gene>
<dbReference type="Pfam" id="PF01232">
    <property type="entry name" value="Mannitol_dh"/>
    <property type="match status" value="1"/>
</dbReference>
<dbReference type="Proteomes" id="UP000007460">
    <property type="component" value="Chromosome"/>
</dbReference>
<dbReference type="EMBL" id="CP001751">
    <property type="protein sequence ID" value="ADE39146.1"/>
    <property type="molecule type" value="Genomic_DNA"/>
</dbReference>
<dbReference type="InterPro" id="IPR008927">
    <property type="entry name" value="6-PGluconate_DH-like_C_sf"/>
</dbReference>
<dbReference type="OrthoDB" id="271711at2"/>
<dbReference type="InterPro" id="IPR013118">
    <property type="entry name" value="Mannitol_DH_C"/>
</dbReference>
<dbReference type="Gene3D" id="3.40.50.720">
    <property type="entry name" value="NAD(P)-binding Rossmann-like Domain"/>
    <property type="match status" value="1"/>
</dbReference>
<accession>D5BS99</accession>
<keyword evidence="1 4" id="KW-0560">Oxidoreductase</keyword>
<dbReference type="InterPro" id="IPR000669">
    <property type="entry name" value="Mannitol_DH"/>
</dbReference>
<proteinExistence type="predicted"/>